<dbReference type="Proteomes" id="UP000199643">
    <property type="component" value="Unassembled WGS sequence"/>
</dbReference>
<dbReference type="EMBL" id="FNCH01000004">
    <property type="protein sequence ID" value="SDG17370.1"/>
    <property type="molecule type" value="Genomic_DNA"/>
</dbReference>
<dbReference type="AlphaFoldDB" id="A0A1G7S5B4"/>
<sequence length="43" mass="4727">MLIYSRKISVNDNQSNYNSVYSGIQLALSIVSLVPTLPGTKEL</sequence>
<reference evidence="2" key="1">
    <citation type="submission" date="2016-10" db="EMBL/GenBank/DDBJ databases">
        <authorList>
            <person name="Varghese N."/>
            <person name="Submissions S."/>
        </authorList>
    </citation>
    <scope>NUCLEOTIDE SEQUENCE [LARGE SCALE GENOMIC DNA]</scope>
    <source>
        <strain evidence="2">DSM 17933</strain>
    </source>
</reference>
<organism evidence="1 2">
    <name type="scientific">Pedobacter terrae</name>
    <dbReference type="NCBI Taxonomy" id="405671"/>
    <lineage>
        <taxon>Bacteria</taxon>
        <taxon>Pseudomonadati</taxon>
        <taxon>Bacteroidota</taxon>
        <taxon>Sphingobacteriia</taxon>
        <taxon>Sphingobacteriales</taxon>
        <taxon>Sphingobacteriaceae</taxon>
        <taxon>Pedobacter</taxon>
    </lineage>
</organism>
<gene>
    <name evidence="1" type="ORF">SAMN05421827_10418</name>
</gene>
<dbReference type="STRING" id="405671.SAMN05421827_10418"/>
<evidence type="ECO:0000313" key="2">
    <source>
        <dbReference type="Proteomes" id="UP000199643"/>
    </source>
</evidence>
<protein>
    <submittedName>
        <fullName evidence="1">Uncharacterized protein</fullName>
    </submittedName>
</protein>
<proteinExistence type="predicted"/>
<evidence type="ECO:0000313" key="1">
    <source>
        <dbReference type="EMBL" id="SDG17370.1"/>
    </source>
</evidence>
<accession>A0A1G7S5B4</accession>
<keyword evidence="2" id="KW-1185">Reference proteome</keyword>
<name>A0A1G7S5B4_9SPHI</name>